<name>A0ABD1T9T7_9LAMI</name>
<evidence type="ECO:0000313" key="2">
    <source>
        <dbReference type="Proteomes" id="UP001604277"/>
    </source>
</evidence>
<reference evidence="2" key="1">
    <citation type="submission" date="2024-07" db="EMBL/GenBank/DDBJ databases">
        <title>Two chromosome-level genome assemblies of Korean endemic species Abeliophyllum distichum and Forsythia ovata (Oleaceae).</title>
        <authorList>
            <person name="Jang H."/>
        </authorList>
    </citation>
    <scope>NUCLEOTIDE SEQUENCE [LARGE SCALE GENOMIC DNA]</scope>
</reference>
<organism evidence="1 2">
    <name type="scientific">Forsythia ovata</name>
    <dbReference type="NCBI Taxonomy" id="205694"/>
    <lineage>
        <taxon>Eukaryota</taxon>
        <taxon>Viridiplantae</taxon>
        <taxon>Streptophyta</taxon>
        <taxon>Embryophyta</taxon>
        <taxon>Tracheophyta</taxon>
        <taxon>Spermatophyta</taxon>
        <taxon>Magnoliopsida</taxon>
        <taxon>eudicotyledons</taxon>
        <taxon>Gunneridae</taxon>
        <taxon>Pentapetalae</taxon>
        <taxon>asterids</taxon>
        <taxon>lamiids</taxon>
        <taxon>Lamiales</taxon>
        <taxon>Oleaceae</taxon>
        <taxon>Forsythieae</taxon>
        <taxon>Forsythia</taxon>
    </lineage>
</organism>
<protein>
    <submittedName>
        <fullName evidence="1">Uncharacterized protein</fullName>
    </submittedName>
</protein>
<sequence length="142" mass="16493">MEGFAAAEEPEYKLCWIQYNFEQSNNYHEQEGDEVQKNNDNPNNDYTVLYPHLLLTEKKLESSRICWMPELQTPHNSRRQNVSSLVLIALQIAMRSDNFSTPVAAWAVGLEMRTSMLVDGDVGKKCRREWGWDWPLGITSRI</sequence>
<dbReference type="AlphaFoldDB" id="A0ABD1T9T7"/>
<accession>A0ABD1T9T7</accession>
<keyword evidence="2" id="KW-1185">Reference proteome</keyword>
<dbReference type="EMBL" id="JBFOLJ010000009">
    <property type="protein sequence ID" value="KAL2509455.1"/>
    <property type="molecule type" value="Genomic_DNA"/>
</dbReference>
<gene>
    <name evidence="1" type="ORF">Fot_33102</name>
</gene>
<dbReference type="Proteomes" id="UP001604277">
    <property type="component" value="Unassembled WGS sequence"/>
</dbReference>
<comment type="caution">
    <text evidence="1">The sequence shown here is derived from an EMBL/GenBank/DDBJ whole genome shotgun (WGS) entry which is preliminary data.</text>
</comment>
<proteinExistence type="predicted"/>
<evidence type="ECO:0000313" key="1">
    <source>
        <dbReference type="EMBL" id="KAL2509455.1"/>
    </source>
</evidence>